<name>A0A0P7AYZ8_9FLAO</name>
<keyword evidence="1" id="KW-0808">Transferase</keyword>
<proteinExistence type="predicted"/>
<comment type="caution">
    <text evidence="1">The sequence shown here is derived from an EMBL/GenBank/DDBJ whole genome shotgun (WGS) entry which is preliminary data.</text>
</comment>
<dbReference type="Pfam" id="PF16267">
    <property type="entry name" value="DUF4920"/>
    <property type="match status" value="1"/>
</dbReference>
<keyword evidence="1" id="KW-0032">Aminotransferase</keyword>
<dbReference type="PATRIC" id="fig|1300341.3.peg.3386"/>
<dbReference type="AlphaFoldDB" id="A0A0P7AYZ8"/>
<gene>
    <name evidence="1" type="ORF">I595_3239</name>
</gene>
<dbReference type="InterPro" id="IPR032577">
    <property type="entry name" value="DUF4920"/>
</dbReference>
<accession>A0A0P7AYZ8</accession>
<dbReference type="GO" id="GO:0008483">
    <property type="term" value="F:transaminase activity"/>
    <property type="evidence" value="ECO:0007669"/>
    <property type="project" value="UniProtKB-KW"/>
</dbReference>
<dbReference type="EMBL" id="LDJX01000007">
    <property type="protein sequence ID" value="KPM30742.1"/>
    <property type="molecule type" value="Genomic_DNA"/>
</dbReference>
<organism evidence="1 2">
    <name type="scientific">Croceitalea dokdonensis DOKDO 023</name>
    <dbReference type="NCBI Taxonomy" id="1300341"/>
    <lineage>
        <taxon>Bacteria</taxon>
        <taxon>Pseudomonadati</taxon>
        <taxon>Bacteroidota</taxon>
        <taxon>Flavobacteriia</taxon>
        <taxon>Flavobacteriales</taxon>
        <taxon>Flavobacteriaceae</taxon>
        <taxon>Croceitalea</taxon>
    </lineage>
</organism>
<keyword evidence="2" id="KW-1185">Reference proteome</keyword>
<evidence type="ECO:0000313" key="1">
    <source>
        <dbReference type="EMBL" id="KPM30742.1"/>
    </source>
</evidence>
<protein>
    <submittedName>
        <fullName evidence="1">Branched-chain amino acid aminotransferase</fullName>
    </submittedName>
</protein>
<dbReference type="Proteomes" id="UP000050280">
    <property type="component" value="Unassembled WGS sequence"/>
</dbReference>
<dbReference type="STRING" id="1300341.I595_3239"/>
<reference evidence="1 2" key="1">
    <citation type="submission" date="2015-09" db="EMBL/GenBank/DDBJ databases">
        <title>Genome sequence of the marine flavobacterium Croceitalea dokdonensis DOKDO 023 that contains proton- and sodium-pumping rhodopsins.</title>
        <authorList>
            <person name="Kwon S.-K."/>
            <person name="Lee H.K."/>
            <person name="Kwak M.-J."/>
            <person name="Kim J.F."/>
        </authorList>
    </citation>
    <scope>NUCLEOTIDE SEQUENCE [LARGE SCALE GENOMIC DNA]</scope>
    <source>
        <strain evidence="1 2">DOKDO 023</strain>
    </source>
</reference>
<evidence type="ECO:0000313" key="2">
    <source>
        <dbReference type="Proteomes" id="UP000050280"/>
    </source>
</evidence>
<sequence length="143" mass="15797">MMIGSITLQAQDMAGYAPYGKSFTATDVKTGELYEHLTASDTTVTQLSGTIKEVCKAKGCWIKVDLANGNEVFVKFKDYGFFVPTDTGVSHVIMNGLAFVEEMSVDEQRHYAEDEGASKEELEKITSPKKTLRFEADGVLIKR</sequence>